<gene>
    <name evidence="3" type="ORF">FGG15_03240</name>
</gene>
<accession>A0ABY2WNJ0</accession>
<organism evidence="3 4">
    <name type="scientific">Flagellimonas algicola</name>
    <dbReference type="NCBI Taxonomy" id="2583815"/>
    <lineage>
        <taxon>Bacteria</taxon>
        <taxon>Pseudomonadati</taxon>
        <taxon>Bacteroidota</taxon>
        <taxon>Flavobacteriia</taxon>
        <taxon>Flavobacteriales</taxon>
        <taxon>Flavobacteriaceae</taxon>
        <taxon>Flagellimonas</taxon>
    </lineage>
</organism>
<comment type="caution">
    <text evidence="3">The sequence shown here is derived from an EMBL/GenBank/DDBJ whole genome shotgun (WGS) entry which is preliminary data.</text>
</comment>
<dbReference type="EMBL" id="VCNI01000001">
    <property type="protein sequence ID" value="TMU56567.1"/>
    <property type="molecule type" value="Genomic_DNA"/>
</dbReference>
<evidence type="ECO:0000256" key="2">
    <source>
        <dbReference type="SAM" id="Phobius"/>
    </source>
</evidence>
<keyword evidence="4" id="KW-1185">Reference proteome</keyword>
<keyword evidence="1" id="KW-0175">Coiled coil</keyword>
<keyword evidence="2" id="KW-1133">Transmembrane helix</keyword>
<reference evidence="3 4" key="1">
    <citation type="submission" date="2019-05" db="EMBL/GenBank/DDBJ databases">
        <title>Flagellimonas sp. AsT0115, sp. nov., isolated from a marine red algae, Asparagopsis taxiformis.</title>
        <authorList>
            <person name="Kim J."/>
            <person name="Jeong S.E."/>
            <person name="Jeon C.O."/>
        </authorList>
    </citation>
    <scope>NUCLEOTIDE SEQUENCE [LARGE SCALE GENOMIC DNA]</scope>
    <source>
        <strain evidence="3 4">AsT0115</strain>
    </source>
</reference>
<dbReference type="RefSeq" id="WP_138833158.1">
    <property type="nucleotide sequence ID" value="NZ_VCNI01000001.1"/>
</dbReference>
<evidence type="ECO:0000256" key="1">
    <source>
        <dbReference type="SAM" id="Coils"/>
    </source>
</evidence>
<feature type="coiled-coil region" evidence="1">
    <location>
        <begin position="40"/>
        <end position="100"/>
    </location>
</feature>
<keyword evidence="2" id="KW-0812">Transmembrane</keyword>
<feature type="transmembrane region" description="Helical" evidence="2">
    <location>
        <begin position="20"/>
        <end position="37"/>
    </location>
</feature>
<protein>
    <submittedName>
        <fullName evidence="3">Uncharacterized protein</fullName>
    </submittedName>
</protein>
<evidence type="ECO:0000313" key="3">
    <source>
        <dbReference type="EMBL" id="TMU56567.1"/>
    </source>
</evidence>
<proteinExistence type="predicted"/>
<name>A0ABY2WNJ0_9FLAO</name>
<dbReference type="Proteomes" id="UP000751614">
    <property type="component" value="Unassembled WGS sequence"/>
</dbReference>
<keyword evidence="2" id="KW-0472">Membrane</keyword>
<evidence type="ECO:0000313" key="4">
    <source>
        <dbReference type="Proteomes" id="UP000751614"/>
    </source>
</evidence>
<sequence length="350" mass="40561">MEEIDEKLRKIEAKNRTLRIWNVVTVLALLIVVLFVFTKNNEVINENEEITVENEKQNIEHESELKYVQSELNNQKDYTHQELETIKEELNQILSATQNTRTKQALTHLSRQVDTLSMLTLVSDSIDVYYFKRRADGGIVERTVNGLNFAQYNLVRKTPGQNRETRNNTVYYGKLVRRSVVDTLVQNLRKNGLEIYEVKPFFMGYKYKDNSIEIGYERVDENTKRNSKYNIKLYSYRPDVIVKNKIATSLVDEGFHVNVLPDKNKRLSFFSDSPTILYYKPGNREKANEIARGLQKKTGVKFGVREDKGLGVSEKEKNGLFSIHYIGNSSVQKPILSGEQNTILRLDSSF</sequence>